<accession>A0A1C0YEE6</accession>
<proteinExistence type="predicted"/>
<dbReference type="AlphaFoldDB" id="A0A1C0YEE6"/>
<dbReference type="Proteomes" id="UP000093482">
    <property type="component" value="Unassembled WGS sequence"/>
</dbReference>
<dbReference type="EMBL" id="MATO01000066">
    <property type="protein sequence ID" value="OCS85483.1"/>
    <property type="molecule type" value="Genomic_DNA"/>
</dbReference>
<gene>
    <name evidence="2" type="ORF">A6K76_15145</name>
</gene>
<reference evidence="2 3" key="1">
    <citation type="submission" date="2016-07" db="EMBL/GenBank/DDBJ databases">
        <title>Caryophanon latum genome sequencing.</title>
        <authorList>
            <person name="Verma A."/>
            <person name="Pal Y."/>
            <person name="Krishnamurthi S."/>
        </authorList>
    </citation>
    <scope>NUCLEOTIDE SEQUENCE [LARGE SCALE GENOMIC DNA]</scope>
    <source>
        <strain evidence="2 3">DSM 14151</strain>
    </source>
</reference>
<dbReference type="OrthoDB" id="9901156at2"/>
<keyword evidence="1" id="KW-0732">Signal</keyword>
<dbReference type="RefSeq" id="WP_066466301.1">
    <property type="nucleotide sequence ID" value="NZ_MATO01000066.1"/>
</dbReference>
<comment type="caution">
    <text evidence="2">The sequence shown here is derived from an EMBL/GenBank/DDBJ whole genome shotgun (WGS) entry which is preliminary data.</text>
</comment>
<evidence type="ECO:0000313" key="2">
    <source>
        <dbReference type="EMBL" id="OCS85483.1"/>
    </source>
</evidence>
<evidence type="ECO:0000256" key="1">
    <source>
        <dbReference type="SAM" id="SignalP"/>
    </source>
</evidence>
<name>A0A1C0YEE6_9BACL</name>
<feature type="signal peptide" evidence="1">
    <location>
        <begin position="1"/>
        <end position="18"/>
    </location>
</feature>
<sequence length="141" mass="15864">MKKWLLPLIAALFLAACSDEETTPTDATSFESVIDNNVIDIYPVDEPNEDVQSIIDITENTTFASFIYSMSDVSYLLLNSSEHVSITADDNERVLSIHLTRGEQKTGDIETEVYAVSFTHTYDTIKLFEGGKEIPFDIWTE</sequence>
<keyword evidence="3" id="KW-1185">Reference proteome</keyword>
<feature type="chain" id="PRO_5038478427" description="Peptidylprolyl isomerase" evidence="1">
    <location>
        <begin position="19"/>
        <end position="141"/>
    </location>
</feature>
<evidence type="ECO:0008006" key="4">
    <source>
        <dbReference type="Google" id="ProtNLM"/>
    </source>
</evidence>
<dbReference type="PROSITE" id="PS51257">
    <property type="entry name" value="PROKAR_LIPOPROTEIN"/>
    <property type="match status" value="1"/>
</dbReference>
<organism evidence="2 3">
    <name type="scientific">Caryophanon latum</name>
    <dbReference type="NCBI Taxonomy" id="33977"/>
    <lineage>
        <taxon>Bacteria</taxon>
        <taxon>Bacillati</taxon>
        <taxon>Bacillota</taxon>
        <taxon>Bacilli</taxon>
        <taxon>Bacillales</taxon>
        <taxon>Caryophanaceae</taxon>
        <taxon>Caryophanon</taxon>
    </lineage>
</organism>
<protein>
    <recommendedName>
        <fullName evidence="4">Peptidylprolyl isomerase</fullName>
    </recommendedName>
</protein>
<evidence type="ECO:0000313" key="3">
    <source>
        <dbReference type="Proteomes" id="UP000093482"/>
    </source>
</evidence>